<feature type="domain" description="Homeobox" evidence="8">
    <location>
        <begin position="190"/>
        <end position="251"/>
    </location>
</feature>
<dbReference type="Proteomes" id="UP000326565">
    <property type="component" value="Unassembled WGS sequence"/>
</dbReference>
<dbReference type="Pfam" id="PF00046">
    <property type="entry name" value="Homeodomain"/>
    <property type="match status" value="1"/>
</dbReference>
<dbReference type="Gene3D" id="1.10.10.60">
    <property type="entry name" value="Homeodomain-like"/>
    <property type="match status" value="1"/>
</dbReference>
<organism evidence="9 10">
    <name type="scientific">Aspergillus leporis</name>
    <dbReference type="NCBI Taxonomy" id="41062"/>
    <lineage>
        <taxon>Eukaryota</taxon>
        <taxon>Fungi</taxon>
        <taxon>Dikarya</taxon>
        <taxon>Ascomycota</taxon>
        <taxon>Pezizomycotina</taxon>
        <taxon>Eurotiomycetes</taxon>
        <taxon>Eurotiomycetidae</taxon>
        <taxon>Eurotiales</taxon>
        <taxon>Aspergillaceae</taxon>
        <taxon>Aspergillus</taxon>
        <taxon>Aspergillus subgen. Circumdati</taxon>
    </lineage>
</organism>
<dbReference type="SMART" id="SM00389">
    <property type="entry name" value="HOX"/>
    <property type="match status" value="1"/>
</dbReference>
<feature type="region of interest" description="Disordered" evidence="7">
    <location>
        <begin position="517"/>
        <end position="544"/>
    </location>
</feature>
<name>A0A5N5WIJ0_9EURO</name>
<dbReference type="OrthoDB" id="6159439at2759"/>
<evidence type="ECO:0000256" key="5">
    <source>
        <dbReference type="PROSITE-ProRule" id="PRU00108"/>
    </source>
</evidence>
<evidence type="ECO:0000256" key="3">
    <source>
        <dbReference type="ARBA" id="ARBA00023155"/>
    </source>
</evidence>
<dbReference type="EMBL" id="ML732466">
    <property type="protein sequence ID" value="KAB8067595.1"/>
    <property type="molecule type" value="Genomic_DNA"/>
</dbReference>
<dbReference type="PANTHER" id="PTHR24208:SF166">
    <property type="entry name" value="LIM HOMEOBOX TRANSCRIPTION FACTOR 1 ALPHA, ISOFORM B"/>
    <property type="match status" value="1"/>
</dbReference>
<evidence type="ECO:0000313" key="10">
    <source>
        <dbReference type="Proteomes" id="UP000326565"/>
    </source>
</evidence>
<keyword evidence="3 5" id="KW-0371">Homeobox</keyword>
<dbReference type="InterPro" id="IPR001356">
    <property type="entry name" value="HD"/>
</dbReference>
<proteinExistence type="predicted"/>
<keyword evidence="4 5" id="KW-0539">Nucleus</keyword>
<comment type="subcellular location">
    <subcellularLocation>
        <location evidence="1 5 6">Nucleus</location>
    </subcellularLocation>
</comment>
<evidence type="ECO:0000256" key="1">
    <source>
        <dbReference type="ARBA" id="ARBA00004123"/>
    </source>
</evidence>
<evidence type="ECO:0000259" key="8">
    <source>
        <dbReference type="PROSITE" id="PS50071"/>
    </source>
</evidence>
<dbReference type="GO" id="GO:0000981">
    <property type="term" value="F:DNA-binding transcription factor activity, RNA polymerase II-specific"/>
    <property type="evidence" value="ECO:0007669"/>
    <property type="project" value="TreeGrafter"/>
</dbReference>
<dbReference type="PROSITE" id="PS50071">
    <property type="entry name" value="HOMEOBOX_2"/>
    <property type="match status" value="1"/>
</dbReference>
<keyword evidence="10" id="KW-1185">Reference proteome</keyword>
<protein>
    <recommendedName>
        <fullName evidence="8">Homeobox domain-containing protein</fullName>
    </recommendedName>
</protein>
<dbReference type="InterPro" id="IPR009057">
    <property type="entry name" value="Homeodomain-like_sf"/>
</dbReference>
<dbReference type="GO" id="GO:0005634">
    <property type="term" value="C:nucleus"/>
    <property type="evidence" value="ECO:0007669"/>
    <property type="project" value="UniProtKB-SubCell"/>
</dbReference>
<evidence type="ECO:0000256" key="6">
    <source>
        <dbReference type="RuleBase" id="RU000682"/>
    </source>
</evidence>
<evidence type="ECO:0000256" key="2">
    <source>
        <dbReference type="ARBA" id="ARBA00023125"/>
    </source>
</evidence>
<evidence type="ECO:0000313" key="9">
    <source>
        <dbReference type="EMBL" id="KAB8067595.1"/>
    </source>
</evidence>
<dbReference type="SUPFAM" id="SSF46689">
    <property type="entry name" value="Homeodomain-like"/>
    <property type="match status" value="1"/>
</dbReference>
<sequence>MSVSGPCVWMSSLPPPSNSHLTPITNHWSTPSRNTDQSPSRAKVVSSMLPGSFQKEAHLAKAPSINMQSAVLKAENAFPAAASVGPTNSVRYSGVEMHPINSENRNAQAEGDTSLSRMKLEKLNHSEPLLSVPRGGSSPQGSREMTPDVKTGAHDEMREQDRDDGEIGASSDDGMGSSGERRVTSDSKSEKKKMKRFRLTHNQTRFLMSEFTRQAHPDAAHRERLSREIPGLTPRQVQVWFQNRRAKLKRLTSNDRERMLKSRALPEDFDTTQVLRTPFDNKAPSETPMLLTDGIQRLNDDDYIISPLSSASTTTGNGFPSGAADRNLESYVPNGTLANRAAPTSVSDLQRHNRSAFPFSRSSSFSESSFNPSLHFPGRYSRPGEPLGHPGMPYGRRPVDYGINRPGNSMVVGYDGHRQLEGSVSPTGQSDQPISYGVDGHSQQLHSYHSPLAMPASKGFGGLEMNSHMQPHGRHIPALQSVPVSDTPDYRHYSYSHHPYSMGTSMPYTQANASSMSLPASFPSDTGGTSHGSVGTPAEDRINNPPQVLDPLRAKFGSQPFEYANYL</sequence>
<dbReference type="CDD" id="cd00086">
    <property type="entry name" value="homeodomain"/>
    <property type="match status" value="1"/>
</dbReference>
<feature type="compositionally biased region" description="Basic and acidic residues" evidence="7">
    <location>
        <begin position="145"/>
        <end position="161"/>
    </location>
</feature>
<keyword evidence="2 5" id="KW-0238">DNA-binding</keyword>
<feature type="region of interest" description="Disordered" evidence="7">
    <location>
        <begin position="124"/>
        <end position="195"/>
    </location>
</feature>
<feature type="compositionally biased region" description="Polar residues" evidence="7">
    <location>
        <begin position="517"/>
        <end position="533"/>
    </location>
</feature>
<dbReference type="InterPro" id="IPR050453">
    <property type="entry name" value="LIM_Homeobox_TF"/>
</dbReference>
<dbReference type="GO" id="GO:0000977">
    <property type="term" value="F:RNA polymerase II transcription regulatory region sequence-specific DNA binding"/>
    <property type="evidence" value="ECO:0007669"/>
    <property type="project" value="TreeGrafter"/>
</dbReference>
<accession>A0A5N5WIJ0</accession>
<feature type="compositionally biased region" description="Basic and acidic residues" evidence="7">
    <location>
        <begin position="179"/>
        <end position="189"/>
    </location>
</feature>
<reference evidence="9 10" key="1">
    <citation type="submission" date="2019-04" db="EMBL/GenBank/DDBJ databases">
        <title>Friends and foes A comparative genomics study of 23 Aspergillus species from section Flavi.</title>
        <authorList>
            <consortium name="DOE Joint Genome Institute"/>
            <person name="Kjaerbolling I."/>
            <person name="Vesth T."/>
            <person name="Frisvad J.C."/>
            <person name="Nybo J.L."/>
            <person name="Theobald S."/>
            <person name="Kildgaard S."/>
            <person name="Isbrandt T."/>
            <person name="Kuo A."/>
            <person name="Sato A."/>
            <person name="Lyhne E.K."/>
            <person name="Kogle M.E."/>
            <person name="Wiebenga A."/>
            <person name="Kun R.S."/>
            <person name="Lubbers R.J."/>
            <person name="Makela M.R."/>
            <person name="Barry K."/>
            <person name="Chovatia M."/>
            <person name="Clum A."/>
            <person name="Daum C."/>
            <person name="Haridas S."/>
            <person name="He G."/>
            <person name="LaButti K."/>
            <person name="Lipzen A."/>
            <person name="Mondo S."/>
            <person name="Riley R."/>
            <person name="Salamov A."/>
            <person name="Simmons B.A."/>
            <person name="Magnuson J.K."/>
            <person name="Henrissat B."/>
            <person name="Mortensen U.H."/>
            <person name="Larsen T.O."/>
            <person name="Devries R.P."/>
            <person name="Grigoriev I.V."/>
            <person name="Machida M."/>
            <person name="Baker S.E."/>
            <person name="Andersen M.R."/>
        </authorList>
    </citation>
    <scope>NUCLEOTIDE SEQUENCE [LARGE SCALE GENOMIC DNA]</scope>
    <source>
        <strain evidence="9 10">CBS 151.66</strain>
    </source>
</reference>
<feature type="DNA-binding region" description="Homeobox" evidence="5">
    <location>
        <begin position="192"/>
        <end position="252"/>
    </location>
</feature>
<dbReference type="PANTHER" id="PTHR24208">
    <property type="entry name" value="LIM/HOMEOBOX PROTEIN LHX"/>
    <property type="match status" value="1"/>
</dbReference>
<gene>
    <name evidence="9" type="ORF">BDV29DRAFT_185905</name>
</gene>
<evidence type="ECO:0000256" key="4">
    <source>
        <dbReference type="ARBA" id="ARBA00023242"/>
    </source>
</evidence>
<dbReference type="AlphaFoldDB" id="A0A5N5WIJ0"/>
<evidence type="ECO:0000256" key="7">
    <source>
        <dbReference type="SAM" id="MobiDB-lite"/>
    </source>
</evidence>